<dbReference type="EMBL" id="JAVRQI010000003">
    <property type="protein sequence ID" value="MDT1061188.1"/>
    <property type="molecule type" value="Genomic_DNA"/>
</dbReference>
<feature type="compositionally biased region" description="Low complexity" evidence="1">
    <location>
        <begin position="25"/>
        <end position="36"/>
    </location>
</feature>
<name>A0ABU3EAE0_9RHOB</name>
<evidence type="ECO:0000313" key="2">
    <source>
        <dbReference type="EMBL" id="MDT1061188.1"/>
    </source>
</evidence>
<protein>
    <recommendedName>
        <fullName evidence="4">Scaffolding protein</fullName>
    </recommendedName>
</protein>
<dbReference type="Proteomes" id="UP001251085">
    <property type="component" value="Unassembled WGS sequence"/>
</dbReference>
<evidence type="ECO:0008006" key="4">
    <source>
        <dbReference type="Google" id="ProtNLM"/>
    </source>
</evidence>
<comment type="caution">
    <text evidence="2">The sequence shown here is derived from an EMBL/GenBank/DDBJ whole genome shotgun (WGS) entry which is preliminary data.</text>
</comment>
<feature type="region of interest" description="Disordered" evidence="1">
    <location>
        <begin position="201"/>
        <end position="240"/>
    </location>
</feature>
<organism evidence="2 3">
    <name type="scientific">Paracoccus broussonetiae</name>
    <dbReference type="NCBI Taxonomy" id="3075834"/>
    <lineage>
        <taxon>Bacteria</taxon>
        <taxon>Pseudomonadati</taxon>
        <taxon>Pseudomonadota</taxon>
        <taxon>Alphaproteobacteria</taxon>
        <taxon>Rhodobacterales</taxon>
        <taxon>Paracoccaceae</taxon>
        <taxon>Paracoccus</taxon>
    </lineage>
</organism>
<evidence type="ECO:0000256" key="1">
    <source>
        <dbReference type="SAM" id="MobiDB-lite"/>
    </source>
</evidence>
<reference evidence="3" key="1">
    <citation type="submission" date="2023-07" db="EMBL/GenBank/DDBJ databases">
        <title>Characterization of two Paracoccaceae strains isolated from Phycosphere and proposal of Xinfangfangia lacusdiani sp. nov.</title>
        <authorList>
            <person name="Deng Y."/>
            <person name="Zhang Y.Q."/>
        </authorList>
    </citation>
    <scope>NUCLEOTIDE SEQUENCE [LARGE SCALE GENOMIC DNA]</scope>
    <source>
        <strain evidence="3">CPCC 101403</strain>
    </source>
</reference>
<evidence type="ECO:0000313" key="3">
    <source>
        <dbReference type="Proteomes" id="UP001251085"/>
    </source>
</evidence>
<dbReference type="RefSeq" id="WP_311758292.1">
    <property type="nucleotide sequence ID" value="NZ_JAVRQI010000003.1"/>
</dbReference>
<gene>
    <name evidence="2" type="ORF">RM190_04905</name>
</gene>
<feature type="compositionally biased region" description="Basic and acidic residues" evidence="1">
    <location>
        <begin position="9"/>
        <end position="24"/>
    </location>
</feature>
<proteinExistence type="predicted"/>
<feature type="compositionally biased region" description="Low complexity" evidence="1">
    <location>
        <begin position="82"/>
        <end position="94"/>
    </location>
</feature>
<feature type="region of interest" description="Disordered" evidence="1">
    <location>
        <begin position="82"/>
        <end position="101"/>
    </location>
</feature>
<accession>A0ABU3EAE0</accession>
<sequence length="240" mass="26975">MSDDVLNIFDEKEPVQPEVGEKPVVEAPAPEAAQPEAEAKGEEQDAPPASEAKEEQRHVPYEALRDERTKRQTLEREIAELRQWQQQQQAQQRQARLESITDPDERLHAVQQEAAQAIIQTRLDMSREAAERQHGAEFVSEVVEFFNDPQHAPMSHQFMRTKDPFGAAVEYYNAAKTLREIGPDPKAYETRLREQIKAELMAELTPTKPKAPPRSLSSGPAAGGDRQANPGSGFDELFPT</sequence>
<feature type="region of interest" description="Disordered" evidence="1">
    <location>
        <begin position="1"/>
        <end position="72"/>
    </location>
</feature>
<feature type="compositionally biased region" description="Basic and acidic residues" evidence="1">
    <location>
        <begin position="51"/>
        <end position="72"/>
    </location>
</feature>
<keyword evidence="3" id="KW-1185">Reference proteome</keyword>